<dbReference type="AlphaFoldDB" id="S7RY44"/>
<sequence>MRMACIRWTIERIHASHGGGLAPVWKNTIDEPAYWEKVVLENNIPPDWIDDLKSSHFLKAEGRDLVGVGFCGKPISWVVDDELYTLLKRRVALYFIWGNAQAWKQKSLPPRPDFF</sequence>
<dbReference type="Proteomes" id="UP000030669">
    <property type="component" value="Unassembled WGS sequence"/>
</dbReference>
<organism evidence="1 2">
    <name type="scientific">Gloeophyllum trabeum (strain ATCC 11539 / FP-39264 / Madison 617)</name>
    <name type="common">Brown rot fungus</name>
    <dbReference type="NCBI Taxonomy" id="670483"/>
    <lineage>
        <taxon>Eukaryota</taxon>
        <taxon>Fungi</taxon>
        <taxon>Dikarya</taxon>
        <taxon>Basidiomycota</taxon>
        <taxon>Agaricomycotina</taxon>
        <taxon>Agaricomycetes</taxon>
        <taxon>Gloeophyllales</taxon>
        <taxon>Gloeophyllaceae</taxon>
        <taxon>Gloeophyllum</taxon>
    </lineage>
</organism>
<protein>
    <submittedName>
        <fullName evidence="1">Uncharacterized protein</fullName>
    </submittedName>
</protein>
<name>S7RY44_GLOTA</name>
<dbReference type="KEGG" id="gtr:GLOTRDRAFT_126166"/>
<evidence type="ECO:0000313" key="2">
    <source>
        <dbReference type="Proteomes" id="UP000030669"/>
    </source>
</evidence>
<gene>
    <name evidence="1" type="ORF">GLOTRDRAFT_126166</name>
</gene>
<dbReference type="EMBL" id="KB469297">
    <property type="protein sequence ID" value="EPQ59875.1"/>
    <property type="molecule type" value="Genomic_DNA"/>
</dbReference>
<evidence type="ECO:0000313" key="1">
    <source>
        <dbReference type="EMBL" id="EPQ59875.1"/>
    </source>
</evidence>
<dbReference type="GeneID" id="19301344"/>
<dbReference type="RefSeq" id="XP_007862742.1">
    <property type="nucleotide sequence ID" value="XM_007864551.1"/>
</dbReference>
<keyword evidence="2" id="KW-1185">Reference proteome</keyword>
<proteinExistence type="predicted"/>
<reference evidence="1 2" key="1">
    <citation type="journal article" date="2012" name="Science">
        <title>The Paleozoic origin of enzymatic lignin decomposition reconstructed from 31 fungal genomes.</title>
        <authorList>
            <person name="Floudas D."/>
            <person name="Binder M."/>
            <person name="Riley R."/>
            <person name="Barry K."/>
            <person name="Blanchette R.A."/>
            <person name="Henrissat B."/>
            <person name="Martinez A.T."/>
            <person name="Otillar R."/>
            <person name="Spatafora J.W."/>
            <person name="Yadav J.S."/>
            <person name="Aerts A."/>
            <person name="Benoit I."/>
            <person name="Boyd A."/>
            <person name="Carlson A."/>
            <person name="Copeland A."/>
            <person name="Coutinho P.M."/>
            <person name="de Vries R.P."/>
            <person name="Ferreira P."/>
            <person name="Findley K."/>
            <person name="Foster B."/>
            <person name="Gaskell J."/>
            <person name="Glotzer D."/>
            <person name="Gorecki P."/>
            <person name="Heitman J."/>
            <person name="Hesse C."/>
            <person name="Hori C."/>
            <person name="Igarashi K."/>
            <person name="Jurgens J.A."/>
            <person name="Kallen N."/>
            <person name="Kersten P."/>
            <person name="Kohler A."/>
            <person name="Kuees U."/>
            <person name="Kumar T.K.A."/>
            <person name="Kuo A."/>
            <person name="LaButti K."/>
            <person name="Larrondo L.F."/>
            <person name="Lindquist E."/>
            <person name="Ling A."/>
            <person name="Lombard V."/>
            <person name="Lucas S."/>
            <person name="Lundell T."/>
            <person name="Martin R."/>
            <person name="McLaughlin D.J."/>
            <person name="Morgenstern I."/>
            <person name="Morin E."/>
            <person name="Murat C."/>
            <person name="Nagy L.G."/>
            <person name="Nolan M."/>
            <person name="Ohm R.A."/>
            <person name="Patyshakuliyeva A."/>
            <person name="Rokas A."/>
            <person name="Ruiz-Duenas F.J."/>
            <person name="Sabat G."/>
            <person name="Salamov A."/>
            <person name="Samejima M."/>
            <person name="Schmutz J."/>
            <person name="Slot J.C."/>
            <person name="St John F."/>
            <person name="Stenlid J."/>
            <person name="Sun H."/>
            <person name="Sun S."/>
            <person name="Syed K."/>
            <person name="Tsang A."/>
            <person name="Wiebenga A."/>
            <person name="Young D."/>
            <person name="Pisabarro A."/>
            <person name="Eastwood D.C."/>
            <person name="Martin F."/>
            <person name="Cullen D."/>
            <person name="Grigoriev I.V."/>
            <person name="Hibbett D.S."/>
        </authorList>
    </citation>
    <scope>NUCLEOTIDE SEQUENCE [LARGE SCALE GENOMIC DNA]</scope>
    <source>
        <strain evidence="1 2">ATCC 11539</strain>
    </source>
</reference>
<accession>S7RY44</accession>
<dbReference type="HOGENOM" id="CLU_2109299_0_0_1"/>